<keyword evidence="1" id="KW-0472">Membrane</keyword>
<name>A0A1E3GUH7_9GAMM</name>
<reference evidence="2 3" key="1">
    <citation type="submission" date="2016-07" db="EMBL/GenBank/DDBJ databases">
        <title>Draft Genome Sequence of Methylophaga muralis Bur 1.</title>
        <authorList>
            <person name="Vasilenko O.V."/>
            <person name="Doronina N.V."/>
            <person name="Shmareva M.N."/>
            <person name="Tarlachkov S.V."/>
            <person name="Mustakhimov I."/>
            <person name="Trotsenko Y.A."/>
        </authorList>
    </citation>
    <scope>NUCLEOTIDE SEQUENCE [LARGE SCALE GENOMIC DNA]</scope>
    <source>
        <strain evidence="2 3">Bur 1</strain>
    </source>
</reference>
<accession>A0A1E3GUH7</accession>
<dbReference type="STRING" id="291169.A9E74_01130"/>
<gene>
    <name evidence="2" type="ORF">A9E74_01130</name>
</gene>
<evidence type="ECO:0000256" key="1">
    <source>
        <dbReference type="SAM" id="Phobius"/>
    </source>
</evidence>
<dbReference type="AlphaFoldDB" id="A0A1E3GUH7"/>
<keyword evidence="1" id="KW-0812">Transmembrane</keyword>
<protein>
    <submittedName>
        <fullName evidence="2">Uncharacterized protein</fullName>
    </submittedName>
</protein>
<comment type="caution">
    <text evidence="2">The sequence shown here is derived from an EMBL/GenBank/DDBJ whole genome shotgun (WGS) entry which is preliminary data.</text>
</comment>
<evidence type="ECO:0000313" key="3">
    <source>
        <dbReference type="Proteomes" id="UP000094379"/>
    </source>
</evidence>
<proteinExistence type="predicted"/>
<organism evidence="2 3">
    <name type="scientific">Methylophaga muralis</name>
    <dbReference type="NCBI Taxonomy" id="291169"/>
    <lineage>
        <taxon>Bacteria</taxon>
        <taxon>Pseudomonadati</taxon>
        <taxon>Pseudomonadota</taxon>
        <taxon>Gammaproteobacteria</taxon>
        <taxon>Thiotrichales</taxon>
        <taxon>Piscirickettsiaceae</taxon>
        <taxon>Methylophaga</taxon>
    </lineage>
</organism>
<dbReference type="EMBL" id="MCRI01000008">
    <property type="protein sequence ID" value="ODN67226.1"/>
    <property type="molecule type" value="Genomic_DNA"/>
</dbReference>
<sequence length="37" mass="4443">MGYLVDFFYLMKEFFKLLFLVLISPLGLMAGYLFSWE</sequence>
<keyword evidence="3" id="KW-1185">Reference proteome</keyword>
<keyword evidence="1" id="KW-1133">Transmembrane helix</keyword>
<dbReference type="Proteomes" id="UP000094379">
    <property type="component" value="Unassembled WGS sequence"/>
</dbReference>
<evidence type="ECO:0000313" key="2">
    <source>
        <dbReference type="EMBL" id="ODN67226.1"/>
    </source>
</evidence>
<feature type="transmembrane region" description="Helical" evidence="1">
    <location>
        <begin position="14"/>
        <end position="34"/>
    </location>
</feature>